<evidence type="ECO:0000313" key="3">
    <source>
        <dbReference type="Proteomes" id="UP000199515"/>
    </source>
</evidence>
<sequence>MSALGYLIGVVLTLFEIVLIARLVLDWSVSLAGRLPPWTYRARGLTHTVTEPVIRPVRKLLPPVRAGAMSLDLAFTVVFVIVVILQSVAFSL</sequence>
<name>A0A1H2V6U0_9PSEU</name>
<feature type="transmembrane region" description="Helical" evidence="1">
    <location>
        <begin position="6"/>
        <end position="25"/>
    </location>
</feature>
<feature type="transmembrane region" description="Helical" evidence="1">
    <location>
        <begin position="68"/>
        <end position="89"/>
    </location>
</feature>
<evidence type="ECO:0000313" key="2">
    <source>
        <dbReference type="EMBL" id="SDW64036.1"/>
    </source>
</evidence>
<dbReference type="RefSeq" id="WP_091287379.1">
    <property type="nucleotide sequence ID" value="NZ_FNON01000001.1"/>
</dbReference>
<dbReference type="AlphaFoldDB" id="A0A1H2V6U0"/>
<keyword evidence="1" id="KW-0812">Transmembrane</keyword>
<dbReference type="STRING" id="589385.SAMN05421504_1011130"/>
<keyword evidence="3" id="KW-1185">Reference proteome</keyword>
<dbReference type="OrthoDB" id="3216131at2"/>
<keyword evidence="1" id="KW-0472">Membrane</keyword>
<proteinExistence type="predicted"/>
<dbReference type="InterPro" id="IPR003425">
    <property type="entry name" value="CCB3/YggT"/>
</dbReference>
<organism evidence="2 3">
    <name type="scientific">Amycolatopsis xylanica</name>
    <dbReference type="NCBI Taxonomy" id="589385"/>
    <lineage>
        <taxon>Bacteria</taxon>
        <taxon>Bacillati</taxon>
        <taxon>Actinomycetota</taxon>
        <taxon>Actinomycetes</taxon>
        <taxon>Pseudonocardiales</taxon>
        <taxon>Pseudonocardiaceae</taxon>
        <taxon>Amycolatopsis</taxon>
    </lineage>
</organism>
<gene>
    <name evidence="2" type="ORF">SAMN05421504_1011130</name>
</gene>
<dbReference type="GO" id="GO:0016020">
    <property type="term" value="C:membrane"/>
    <property type="evidence" value="ECO:0007669"/>
    <property type="project" value="InterPro"/>
</dbReference>
<dbReference type="EMBL" id="FNON01000001">
    <property type="protein sequence ID" value="SDW64036.1"/>
    <property type="molecule type" value="Genomic_DNA"/>
</dbReference>
<protein>
    <submittedName>
        <fullName evidence="2">YggT family protein</fullName>
    </submittedName>
</protein>
<evidence type="ECO:0000256" key="1">
    <source>
        <dbReference type="SAM" id="Phobius"/>
    </source>
</evidence>
<reference evidence="2 3" key="1">
    <citation type="submission" date="2016-10" db="EMBL/GenBank/DDBJ databases">
        <authorList>
            <person name="de Groot N.N."/>
        </authorList>
    </citation>
    <scope>NUCLEOTIDE SEQUENCE [LARGE SCALE GENOMIC DNA]</scope>
    <source>
        <strain evidence="2 3">CPCC 202699</strain>
    </source>
</reference>
<dbReference type="Proteomes" id="UP000199515">
    <property type="component" value="Unassembled WGS sequence"/>
</dbReference>
<keyword evidence="1" id="KW-1133">Transmembrane helix</keyword>
<accession>A0A1H2V6U0</accession>
<dbReference type="Pfam" id="PF02325">
    <property type="entry name" value="CCB3_YggT"/>
    <property type="match status" value="1"/>
</dbReference>